<keyword evidence="4" id="KW-1185">Reference proteome</keyword>
<feature type="chain" id="PRO_5027062691" description="Tetratricopeptide repeat protein" evidence="2">
    <location>
        <begin position="23"/>
        <end position="265"/>
    </location>
</feature>
<evidence type="ECO:0000313" key="3">
    <source>
        <dbReference type="EMBL" id="CAA7385896.1"/>
    </source>
</evidence>
<evidence type="ECO:0000256" key="2">
    <source>
        <dbReference type="SAM" id="SignalP"/>
    </source>
</evidence>
<evidence type="ECO:0000256" key="1">
    <source>
        <dbReference type="PROSITE-ProRule" id="PRU00339"/>
    </source>
</evidence>
<feature type="repeat" description="TPR" evidence="1">
    <location>
        <begin position="179"/>
        <end position="212"/>
    </location>
</feature>
<evidence type="ECO:0000313" key="4">
    <source>
        <dbReference type="Proteomes" id="UP000445309"/>
    </source>
</evidence>
<dbReference type="AlphaFoldDB" id="A0A6N4XP51"/>
<proteinExistence type="predicted"/>
<dbReference type="InterPro" id="IPR011990">
    <property type="entry name" value="TPR-like_helical_dom_sf"/>
</dbReference>
<gene>
    <name evidence="3" type="ORF">CHRY9393_00184</name>
</gene>
<organism evidence="3 4">
    <name type="scientific">Chryseobacterium fistulae</name>
    <dbReference type="NCBI Taxonomy" id="2675058"/>
    <lineage>
        <taxon>Bacteria</taxon>
        <taxon>Pseudomonadati</taxon>
        <taxon>Bacteroidota</taxon>
        <taxon>Flavobacteriia</taxon>
        <taxon>Flavobacteriales</taxon>
        <taxon>Weeksellaceae</taxon>
        <taxon>Chryseobacterium group</taxon>
        <taxon>Chryseobacterium</taxon>
    </lineage>
</organism>
<dbReference type="Gene3D" id="1.25.40.10">
    <property type="entry name" value="Tetratricopeptide repeat domain"/>
    <property type="match status" value="2"/>
</dbReference>
<dbReference type="EMBL" id="CACVBY010000002">
    <property type="protein sequence ID" value="CAA7385896.1"/>
    <property type="molecule type" value="Genomic_DNA"/>
</dbReference>
<dbReference type="RefSeq" id="WP_162071637.1">
    <property type="nucleotide sequence ID" value="NZ_CACVBY010000002.1"/>
</dbReference>
<keyword evidence="2" id="KW-0732">Signal</keyword>
<name>A0A6N4XP51_9FLAO</name>
<dbReference type="SUPFAM" id="SSF48452">
    <property type="entry name" value="TPR-like"/>
    <property type="match status" value="1"/>
</dbReference>
<accession>A0A6N4XP51</accession>
<keyword evidence="1" id="KW-0802">TPR repeat</keyword>
<dbReference type="PROSITE" id="PS50005">
    <property type="entry name" value="TPR"/>
    <property type="match status" value="1"/>
</dbReference>
<feature type="signal peptide" evidence="2">
    <location>
        <begin position="1"/>
        <end position="22"/>
    </location>
</feature>
<dbReference type="Pfam" id="PF13181">
    <property type="entry name" value="TPR_8"/>
    <property type="match status" value="2"/>
</dbReference>
<sequence>MDKSLKFCLSFLGLLIYSTSLAQVNCTIFINDQCKESCEKSNFAEKIQWTQYAQELFDEAIKECPTNDFAFKEKAVPYLKSGDFVTWKALIDKAVELDPKKNLGYRGWCKFQFLRDYEGTIQDLELLKKYYPKDLGRSQNGDYNLSLVKAMSYSALGQKEKAIETIETLFKTENYFKGLYDYYQLGVTYFEIGKYDKALENFEKQSKEYDFAENIYFRSKISKIRNKDYLDLKKLALKAYDEGKIMKDDYTHQFNKVYRKQMDEL</sequence>
<protein>
    <recommendedName>
        <fullName evidence="5">Tetratricopeptide repeat protein</fullName>
    </recommendedName>
</protein>
<dbReference type="InterPro" id="IPR019734">
    <property type="entry name" value="TPR_rpt"/>
</dbReference>
<dbReference type="Proteomes" id="UP000445309">
    <property type="component" value="Unassembled WGS sequence"/>
</dbReference>
<evidence type="ECO:0008006" key="5">
    <source>
        <dbReference type="Google" id="ProtNLM"/>
    </source>
</evidence>
<reference evidence="3 4" key="1">
    <citation type="submission" date="2020-01" db="EMBL/GenBank/DDBJ databases">
        <authorList>
            <person name="Rodrigo-Torres L."/>
            <person name="Arahal R. D."/>
            <person name="Lucena T."/>
        </authorList>
    </citation>
    <scope>NUCLEOTIDE SEQUENCE [LARGE SCALE GENOMIC DNA]</scope>
    <source>
        <strain evidence="3 4">CECT 9393</strain>
    </source>
</reference>